<keyword evidence="7" id="KW-1185">Reference proteome</keyword>
<dbReference type="InterPro" id="IPR009057">
    <property type="entry name" value="Homeodomain-like_sf"/>
</dbReference>
<evidence type="ECO:0000313" key="6">
    <source>
        <dbReference type="EMBL" id="GAA2622125.1"/>
    </source>
</evidence>
<organism evidence="6 7">
    <name type="scientific">Actinomadura fulvescens</name>
    <dbReference type="NCBI Taxonomy" id="46160"/>
    <lineage>
        <taxon>Bacteria</taxon>
        <taxon>Bacillati</taxon>
        <taxon>Actinomycetota</taxon>
        <taxon>Actinomycetes</taxon>
        <taxon>Streptosporangiales</taxon>
        <taxon>Thermomonosporaceae</taxon>
        <taxon>Actinomadura</taxon>
    </lineage>
</organism>
<dbReference type="PANTHER" id="PTHR30055">
    <property type="entry name" value="HTH-TYPE TRANSCRIPTIONAL REGULATOR RUTR"/>
    <property type="match status" value="1"/>
</dbReference>
<dbReference type="InterPro" id="IPR001647">
    <property type="entry name" value="HTH_TetR"/>
</dbReference>
<dbReference type="InterPro" id="IPR025996">
    <property type="entry name" value="MT1864/Rv1816-like_C"/>
</dbReference>
<dbReference type="RefSeq" id="WP_344546544.1">
    <property type="nucleotide sequence ID" value="NZ_BAAATD010000010.1"/>
</dbReference>
<gene>
    <name evidence="6" type="ORF">GCM10010411_67700</name>
</gene>
<reference evidence="7" key="1">
    <citation type="journal article" date="2019" name="Int. J. Syst. Evol. Microbiol.">
        <title>The Global Catalogue of Microorganisms (GCM) 10K type strain sequencing project: providing services to taxonomists for standard genome sequencing and annotation.</title>
        <authorList>
            <consortium name="The Broad Institute Genomics Platform"/>
            <consortium name="The Broad Institute Genome Sequencing Center for Infectious Disease"/>
            <person name="Wu L."/>
            <person name="Ma J."/>
        </authorList>
    </citation>
    <scope>NUCLEOTIDE SEQUENCE [LARGE SCALE GENOMIC DNA]</scope>
    <source>
        <strain evidence="7">JCM 6833</strain>
    </source>
</reference>
<keyword evidence="2 4" id="KW-0238">DNA-binding</keyword>
<evidence type="ECO:0000313" key="7">
    <source>
        <dbReference type="Proteomes" id="UP001501509"/>
    </source>
</evidence>
<dbReference type="InterPro" id="IPR036271">
    <property type="entry name" value="Tet_transcr_reg_TetR-rel_C_sf"/>
</dbReference>
<dbReference type="Proteomes" id="UP001501509">
    <property type="component" value="Unassembled WGS sequence"/>
</dbReference>
<accession>A0ABP6CSC1</accession>
<dbReference type="SUPFAM" id="SSF46689">
    <property type="entry name" value="Homeodomain-like"/>
    <property type="match status" value="1"/>
</dbReference>
<keyword evidence="3" id="KW-0804">Transcription</keyword>
<dbReference type="PANTHER" id="PTHR30055:SF243">
    <property type="entry name" value="HTH-TYPE TRANSCRIPTIONAL REGULATOR RV1816"/>
    <property type="match status" value="1"/>
</dbReference>
<feature type="domain" description="HTH tetR-type" evidence="5">
    <location>
        <begin position="11"/>
        <end position="71"/>
    </location>
</feature>
<sequence length="232" mass="26537">MTTSRRDRQRQQTLAEIRAAARRLLTTKGPEAVTINAVAREVGMSGPALYHYFAGHEELVGAVTADFYRELTEEMEAARDAHDTPTLRLLAICRALRRWATSHPAEFRWIFASRIAPPHRQPDSQWYLAGQRFGGVFLGQIAELWRTRPFPVPDDLDESLREQLRKYAATLGDQLPPEALHVVMKCWIRLYGLVCMEVLNQLDYAYSDLEPVFEECLRELLPLLGLEYVNPG</sequence>
<dbReference type="PRINTS" id="PR00455">
    <property type="entry name" value="HTHTETR"/>
</dbReference>
<evidence type="ECO:0000256" key="2">
    <source>
        <dbReference type="ARBA" id="ARBA00023125"/>
    </source>
</evidence>
<feature type="DNA-binding region" description="H-T-H motif" evidence="4">
    <location>
        <begin position="34"/>
        <end position="53"/>
    </location>
</feature>
<keyword evidence="1" id="KW-0805">Transcription regulation</keyword>
<comment type="caution">
    <text evidence="6">The sequence shown here is derived from an EMBL/GenBank/DDBJ whole genome shotgun (WGS) entry which is preliminary data.</text>
</comment>
<name>A0ABP6CSC1_9ACTN</name>
<dbReference type="EMBL" id="BAAATD010000010">
    <property type="protein sequence ID" value="GAA2622125.1"/>
    <property type="molecule type" value="Genomic_DNA"/>
</dbReference>
<dbReference type="SUPFAM" id="SSF48498">
    <property type="entry name" value="Tetracyclin repressor-like, C-terminal domain"/>
    <property type="match status" value="1"/>
</dbReference>
<evidence type="ECO:0000256" key="3">
    <source>
        <dbReference type="ARBA" id="ARBA00023163"/>
    </source>
</evidence>
<dbReference type="Gene3D" id="1.10.357.10">
    <property type="entry name" value="Tetracycline Repressor, domain 2"/>
    <property type="match status" value="1"/>
</dbReference>
<dbReference type="Pfam" id="PF13305">
    <property type="entry name" value="TetR_C_33"/>
    <property type="match status" value="1"/>
</dbReference>
<evidence type="ECO:0000259" key="5">
    <source>
        <dbReference type="PROSITE" id="PS50977"/>
    </source>
</evidence>
<proteinExistence type="predicted"/>
<dbReference type="PROSITE" id="PS50977">
    <property type="entry name" value="HTH_TETR_2"/>
    <property type="match status" value="1"/>
</dbReference>
<evidence type="ECO:0000256" key="4">
    <source>
        <dbReference type="PROSITE-ProRule" id="PRU00335"/>
    </source>
</evidence>
<dbReference type="InterPro" id="IPR050109">
    <property type="entry name" value="HTH-type_TetR-like_transc_reg"/>
</dbReference>
<protein>
    <submittedName>
        <fullName evidence="6">TetR/AcrR family transcriptional regulator</fullName>
    </submittedName>
</protein>
<evidence type="ECO:0000256" key="1">
    <source>
        <dbReference type="ARBA" id="ARBA00023015"/>
    </source>
</evidence>
<dbReference type="Pfam" id="PF00440">
    <property type="entry name" value="TetR_N"/>
    <property type="match status" value="1"/>
</dbReference>